<reference evidence="10 11" key="1">
    <citation type="submission" date="2014-12" db="EMBL/GenBank/DDBJ databases">
        <title>Genome sequencing of Arthrobacter phenanthrenivorans SWC37.</title>
        <authorList>
            <person name="Tan P.W."/>
            <person name="Chan K.-G."/>
        </authorList>
    </citation>
    <scope>NUCLEOTIDE SEQUENCE [LARGE SCALE GENOMIC DNA]</scope>
    <source>
        <strain evidence="10 11">SWC37</strain>
    </source>
</reference>
<dbReference type="PROSITE" id="PS51462">
    <property type="entry name" value="NUDIX"/>
    <property type="match status" value="1"/>
</dbReference>
<proteinExistence type="inferred from homology"/>
<keyword evidence="6" id="KW-0460">Magnesium</keyword>
<evidence type="ECO:0000256" key="2">
    <source>
        <dbReference type="ARBA" id="ARBA00001946"/>
    </source>
</evidence>
<evidence type="ECO:0000256" key="4">
    <source>
        <dbReference type="ARBA" id="ARBA00022723"/>
    </source>
</evidence>
<evidence type="ECO:0000256" key="8">
    <source>
        <dbReference type="RuleBase" id="RU003476"/>
    </source>
</evidence>
<evidence type="ECO:0000256" key="3">
    <source>
        <dbReference type="ARBA" id="ARBA00005582"/>
    </source>
</evidence>
<dbReference type="InterPro" id="IPR015797">
    <property type="entry name" value="NUDIX_hydrolase-like_dom_sf"/>
</dbReference>
<dbReference type="OrthoDB" id="9802805at2"/>
<dbReference type="RefSeq" id="WP_043452452.1">
    <property type="nucleotide sequence ID" value="NZ_JBFBKS010000001.1"/>
</dbReference>
<dbReference type="Gene3D" id="3.90.79.10">
    <property type="entry name" value="Nucleoside Triphosphate Pyrophosphohydrolase"/>
    <property type="match status" value="1"/>
</dbReference>
<protein>
    <submittedName>
        <fullName evidence="10">NUDIX hydrolase</fullName>
    </submittedName>
</protein>
<dbReference type="EMBL" id="JWTB01000019">
    <property type="protein sequence ID" value="KIC66862.1"/>
    <property type="molecule type" value="Genomic_DNA"/>
</dbReference>
<evidence type="ECO:0000256" key="5">
    <source>
        <dbReference type="ARBA" id="ARBA00022801"/>
    </source>
</evidence>
<organism evidence="10 11">
    <name type="scientific">Pseudarthrobacter phenanthrenivorans</name>
    <name type="common">Arthrobacter phenanthrenivorans</name>
    <dbReference type="NCBI Taxonomy" id="361575"/>
    <lineage>
        <taxon>Bacteria</taxon>
        <taxon>Bacillati</taxon>
        <taxon>Actinomycetota</taxon>
        <taxon>Actinomycetes</taxon>
        <taxon>Micrococcales</taxon>
        <taxon>Micrococcaceae</taxon>
        <taxon>Pseudarthrobacter</taxon>
    </lineage>
</organism>
<evidence type="ECO:0000259" key="9">
    <source>
        <dbReference type="PROSITE" id="PS51462"/>
    </source>
</evidence>
<dbReference type="AlphaFoldDB" id="A0A0B4DDV5"/>
<comment type="caution">
    <text evidence="10">The sequence shown here is derived from an EMBL/GenBank/DDBJ whole genome shotgun (WGS) entry which is preliminary data.</text>
</comment>
<comment type="cofactor">
    <cofactor evidence="1">
        <name>Mn(2+)</name>
        <dbReference type="ChEBI" id="CHEBI:29035"/>
    </cofactor>
</comment>
<dbReference type="GO" id="GO:0010945">
    <property type="term" value="F:coenzyme A diphosphatase activity"/>
    <property type="evidence" value="ECO:0007669"/>
    <property type="project" value="InterPro"/>
</dbReference>
<dbReference type="PROSITE" id="PS00893">
    <property type="entry name" value="NUDIX_BOX"/>
    <property type="match status" value="1"/>
</dbReference>
<comment type="similarity">
    <text evidence="3 8">Belongs to the Nudix hydrolase family.</text>
</comment>
<dbReference type="SUPFAM" id="SSF55811">
    <property type="entry name" value="Nudix"/>
    <property type="match status" value="1"/>
</dbReference>
<evidence type="ECO:0000313" key="10">
    <source>
        <dbReference type="EMBL" id="KIC66862.1"/>
    </source>
</evidence>
<evidence type="ECO:0000256" key="7">
    <source>
        <dbReference type="ARBA" id="ARBA00023211"/>
    </source>
</evidence>
<gene>
    <name evidence="10" type="ORF">RM50_10745</name>
</gene>
<dbReference type="InterPro" id="IPR000086">
    <property type="entry name" value="NUDIX_hydrolase_dom"/>
</dbReference>
<evidence type="ECO:0000256" key="6">
    <source>
        <dbReference type="ARBA" id="ARBA00022842"/>
    </source>
</evidence>
<keyword evidence="5 8" id="KW-0378">Hydrolase</keyword>
<accession>A0A0B4DDV5</accession>
<evidence type="ECO:0000256" key="1">
    <source>
        <dbReference type="ARBA" id="ARBA00001936"/>
    </source>
</evidence>
<dbReference type="PANTHER" id="PTHR12992">
    <property type="entry name" value="NUDIX HYDROLASE"/>
    <property type="match status" value="1"/>
</dbReference>
<comment type="cofactor">
    <cofactor evidence="2">
        <name>Mg(2+)</name>
        <dbReference type="ChEBI" id="CHEBI:18420"/>
    </cofactor>
</comment>
<dbReference type="InterPro" id="IPR020476">
    <property type="entry name" value="Nudix_hydrolase"/>
</dbReference>
<dbReference type="PANTHER" id="PTHR12992:SF11">
    <property type="entry name" value="MITOCHONDRIAL COENZYME A DIPHOSPHATASE NUDT8"/>
    <property type="match status" value="1"/>
</dbReference>
<name>A0A0B4DDV5_PSEPS</name>
<keyword evidence="4" id="KW-0479">Metal-binding</keyword>
<feature type="domain" description="Nudix hydrolase" evidence="9">
    <location>
        <begin position="49"/>
        <end position="183"/>
    </location>
</feature>
<dbReference type="Pfam" id="PF00293">
    <property type="entry name" value="NUDIX"/>
    <property type="match status" value="1"/>
</dbReference>
<dbReference type="CDD" id="cd03426">
    <property type="entry name" value="NUDIX_CoAse_Nudt7"/>
    <property type="match status" value="1"/>
</dbReference>
<keyword evidence="7" id="KW-0464">Manganese</keyword>
<dbReference type="InterPro" id="IPR045121">
    <property type="entry name" value="CoAse"/>
</dbReference>
<dbReference type="Proteomes" id="UP000031196">
    <property type="component" value="Unassembled WGS sequence"/>
</dbReference>
<dbReference type="PRINTS" id="PR00502">
    <property type="entry name" value="NUDIXFAMILY"/>
</dbReference>
<evidence type="ECO:0000313" key="11">
    <source>
        <dbReference type="Proteomes" id="UP000031196"/>
    </source>
</evidence>
<sequence>MSARDDLAELVRRAESGTPGPADPRWAALTVDAARARRAAVLMLFGVLDDVPAESGKPLAPADLDVLLLERAHTLGSHPGQVAFPGGSIDRGETPVAAALREAEEETGLDSGGVEVLGTLQELGLAHSNFLVTPVLGWWQSPSPVRVVDYAESAQVFRVPVRDLLDPDNRVMATVHRAGRTFDSPAFTVNGVVVWGFTGIVLSGLFDQLGWSVPWDRNRLHPMGV</sequence>
<dbReference type="InterPro" id="IPR020084">
    <property type="entry name" value="NUDIX_hydrolase_CS"/>
</dbReference>
<dbReference type="GO" id="GO:0046872">
    <property type="term" value="F:metal ion binding"/>
    <property type="evidence" value="ECO:0007669"/>
    <property type="project" value="UniProtKB-KW"/>
</dbReference>